<dbReference type="SFLD" id="SFLDG01135">
    <property type="entry name" value="C1.5.6:_HAD__Beta-PGM__Phospha"/>
    <property type="match status" value="1"/>
</dbReference>
<evidence type="ECO:0000313" key="1">
    <source>
        <dbReference type="EMBL" id="MBC8627074.1"/>
    </source>
</evidence>
<dbReference type="InterPro" id="IPR023214">
    <property type="entry name" value="HAD_sf"/>
</dbReference>
<dbReference type="PRINTS" id="PR00413">
    <property type="entry name" value="HADHALOGNASE"/>
</dbReference>
<proteinExistence type="predicted"/>
<protein>
    <submittedName>
        <fullName evidence="1">HAD family phosphatase</fullName>
    </submittedName>
</protein>
<name>A0ABR7P6Q6_9FIRM</name>
<dbReference type="SUPFAM" id="SSF56784">
    <property type="entry name" value="HAD-like"/>
    <property type="match status" value="1"/>
</dbReference>
<accession>A0ABR7P6Q6</accession>
<dbReference type="RefSeq" id="WP_187557995.1">
    <property type="nucleotide sequence ID" value="NZ_JACRTP010000001.1"/>
</dbReference>
<dbReference type="InterPro" id="IPR006439">
    <property type="entry name" value="HAD-SF_hydro_IA"/>
</dbReference>
<sequence>MLKNIKAVLFDLDGTLVDSMWIWKSVDEEYFEKKGLVLSSDEIDSFQQELEGMGFTETAVFFKKRFGIEDSLEEIKAAWISMATEKYCNEVPLKDGVKEFLEYLKEQQIPSAICSSNSIELIKMVLKAHEIDNYFTKMITCCDVSASKPEPDVYLAAAKALNVSPENCLVFEDVPMGILAGKNAGMKVCAVEDSYSKEQMEQKKKLADYYIKDYDEVLNQTFEVLK</sequence>
<dbReference type="EMBL" id="JACRTP010000001">
    <property type="protein sequence ID" value="MBC8627074.1"/>
    <property type="molecule type" value="Genomic_DNA"/>
</dbReference>
<keyword evidence="2" id="KW-1185">Reference proteome</keyword>
<organism evidence="1 2">
    <name type="scientific">Blautia stercoris</name>
    <dbReference type="NCBI Taxonomy" id="871664"/>
    <lineage>
        <taxon>Bacteria</taxon>
        <taxon>Bacillati</taxon>
        <taxon>Bacillota</taxon>
        <taxon>Clostridia</taxon>
        <taxon>Lachnospirales</taxon>
        <taxon>Lachnospiraceae</taxon>
        <taxon>Blautia</taxon>
    </lineage>
</organism>
<dbReference type="SFLD" id="SFLDS00003">
    <property type="entry name" value="Haloacid_Dehalogenase"/>
    <property type="match status" value="1"/>
</dbReference>
<dbReference type="SFLD" id="SFLDG01129">
    <property type="entry name" value="C1.5:_HAD__Beta-PGM__Phosphata"/>
    <property type="match status" value="1"/>
</dbReference>
<dbReference type="InterPro" id="IPR041492">
    <property type="entry name" value="HAD_2"/>
</dbReference>
<reference evidence="1 2" key="1">
    <citation type="submission" date="2020-08" db="EMBL/GenBank/DDBJ databases">
        <title>Genome public.</title>
        <authorList>
            <person name="Liu C."/>
            <person name="Sun Q."/>
        </authorList>
    </citation>
    <scope>NUCLEOTIDE SEQUENCE [LARGE SCALE GENOMIC DNA]</scope>
    <source>
        <strain evidence="1 2">3_YM_SP_D4_24.mj</strain>
    </source>
</reference>
<dbReference type="Gene3D" id="3.40.50.1000">
    <property type="entry name" value="HAD superfamily/HAD-like"/>
    <property type="match status" value="1"/>
</dbReference>
<dbReference type="PANTHER" id="PTHR18901">
    <property type="entry name" value="2-DEOXYGLUCOSE-6-PHOSPHATE PHOSPHATASE 2"/>
    <property type="match status" value="1"/>
</dbReference>
<dbReference type="Gene3D" id="1.10.150.240">
    <property type="entry name" value="Putative phosphatase, domain 2"/>
    <property type="match status" value="1"/>
</dbReference>
<dbReference type="Pfam" id="PF13419">
    <property type="entry name" value="HAD_2"/>
    <property type="match status" value="1"/>
</dbReference>
<gene>
    <name evidence="1" type="ORF">H8712_00280</name>
</gene>
<dbReference type="CDD" id="cd07505">
    <property type="entry name" value="HAD_BPGM-like"/>
    <property type="match status" value="1"/>
</dbReference>
<dbReference type="InterPro" id="IPR036412">
    <property type="entry name" value="HAD-like_sf"/>
</dbReference>
<dbReference type="Proteomes" id="UP000661649">
    <property type="component" value="Unassembled WGS sequence"/>
</dbReference>
<evidence type="ECO:0000313" key="2">
    <source>
        <dbReference type="Proteomes" id="UP000661649"/>
    </source>
</evidence>
<dbReference type="NCBIfam" id="TIGR01509">
    <property type="entry name" value="HAD-SF-IA-v3"/>
    <property type="match status" value="1"/>
</dbReference>
<comment type="caution">
    <text evidence="1">The sequence shown here is derived from an EMBL/GenBank/DDBJ whole genome shotgun (WGS) entry which is preliminary data.</text>
</comment>
<dbReference type="InterPro" id="IPR023198">
    <property type="entry name" value="PGP-like_dom2"/>
</dbReference>
<dbReference type="PANTHER" id="PTHR18901:SF38">
    <property type="entry name" value="PSEUDOURIDINE-5'-PHOSPHATASE"/>
    <property type="match status" value="1"/>
</dbReference>